<dbReference type="EMBL" id="BQXS01003854">
    <property type="protein sequence ID" value="GKT35607.1"/>
    <property type="molecule type" value="Genomic_DNA"/>
</dbReference>
<dbReference type="InterPro" id="IPR051394">
    <property type="entry name" value="Glutamate_Synthase"/>
</dbReference>
<organism evidence="2 3">
    <name type="scientific">Aduncisulcus paluster</name>
    <dbReference type="NCBI Taxonomy" id="2918883"/>
    <lineage>
        <taxon>Eukaryota</taxon>
        <taxon>Metamonada</taxon>
        <taxon>Carpediemonas-like organisms</taxon>
        <taxon>Aduncisulcus</taxon>
    </lineage>
</organism>
<comment type="caution">
    <text evidence="2">The sequence shown here is derived from an EMBL/GenBank/DDBJ whole genome shotgun (WGS) entry which is preliminary data.</text>
</comment>
<evidence type="ECO:0000259" key="1">
    <source>
        <dbReference type="Pfam" id="PF01493"/>
    </source>
</evidence>
<accession>A0ABQ5KT15</accession>
<dbReference type="Proteomes" id="UP001057375">
    <property type="component" value="Unassembled WGS sequence"/>
</dbReference>
<feature type="non-terminal residue" evidence="2">
    <location>
        <position position="1"/>
    </location>
</feature>
<evidence type="ECO:0000313" key="3">
    <source>
        <dbReference type="Proteomes" id="UP001057375"/>
    </source>
</evidence>
<name>A0ABQ5KT15_9EUKA</name>
<dbReference type="Pfam" id="PF01493">
    <property type="entry name" value="GXGXG"/>
    <property type="match status" value="1"/>
</dbReference>
<dbReference type="PANTHER" id="PTHR43100">
    <property type="entry name" value="GLUTAMATE SYNTHASE [NADPH] SMALL CHAIN"/>
    <property type="match status" value="1"/>
</dbReference>
<dbReference type="InterPro" id="IPR036485">
    <property type="entry name" value="Glu_synth_asu_C_sf"/>
</dbReference>
<keyword evidence="3" id="KW-1185">Reference proteome</keyword>
<dbReference type="PANTHER" id="PTHR43100:SF1">
    <property type="entry name" value="GLUTAMATE SYNTHASE [NADPH] SMALL CHAIN"/>
    <property type="match status" value="1"/>
</dbReference>
<sequence length="86" mass="9438">SVGQNFAAGMTGGCAYILDLENTLADNLNPDHVELIEVLEGKDFADITDLLEKHSHHTSSAWAATLLSGFEKYKNFFRKVQPKSLG</sequence>
<proteinExistence type="predicted"/>
<reference evidence="2" key="1">
    <citation type="submission" date="2022-03" db="EMBL/GenBank/DDBJ databases">
        <title>Draft genome sequence of Aduncisulcus paluster, a free-living microaerophilic Fornicata.</title>
        <authorList>
            <person name="Yuyama I."/>
            <person name="Kume K."/>
            <person name="Tamura T."/>
            <person name="Inagaki Y."/>
            <person name="Hashimoto T."/>
        </authorList>
    </citation>
    <scope>NUCLEOTIDE SEQUENCE</scope>
    <source>
        <strain evidence="2">NY0171</strain>
    </source>
</reference>
<protein>
    <submittedName>
        <fullName evidence="2">Glutamate synthase subunit alpha</fullName>
    </submittedName>
</protein>
<dbReference type="InterPro" id="IPR002489">
    <property type="entry name" value="Glu_synth_asu_C"/>
</dbReference>
<feature type="domain" description="Glutamate synthase alpha subunit C-terminal" evidence="1">
    <location>
        <begin position="2"/>
        <end position="40"/>
    </location>
</feature>
<gene>
    <name evidence="2" type="ORF">ADUPG1_003017</name>
</gene>
<dbReference type="Gene3D" id="2.160.20.60">
    <property type="entry name" value="Glutamate synthase, alpha subunit, C-terminal domain"/>
    <property type="match status" value="1"/>
</dbReference>
<dbReference type="SUPFAM" id="SSF69336">
    <property type="entry name" value="Alpha subunit of glutamate synthase, C-terminal domain"/>
    <property type="match status" value="1"/>
</dbReference>
<evidence type="ECO:0000313" key="2">
    <source>
        <dbReference type="EMBL" id="GKT35607.1"/>
    </source>
</evidence>